<organism evidence="1 2">
    <name type="scientific">Panagrolaimus sp. JU765</name>
    <dbReference type="NCBI Taxonomy" id="591449"/>
    <lineage>
        <taxon>Eukaryota</taxon>
        <taxon>Metazoa</taxon>
        <taxon>Ecdysozoa</taxon>
        <taxon>Nematoda</taxon>
        <taxon>Chromadorea</taxon>
        <taxon>Rhabditida</taxon>
        <taxon>Tylenchina</taxon>
        <taxon>Panagrolaimomorpha</taxon>
        <taxon>Panagrolaimoidea</taxon>
        <taxon>Panagrolaimidae</taxon>
        <taxon>Panagrolaimus</taxon>
    </lineage>
</organism>
<dbReference type="Proteomes" id="UP000887576">
    <property type="component" value="Unplaced"/>
</dbReference>
<proteinExistence type="predicted"/>
<dbReference type="WBParaSite" id="JU765_v2.g6310.t1">
    <property type="protein sequence ID" value="JU765_v2.g6310.t1"/>
    <property type="gene ID" value="JU765_v2.g6310"/>
</dbReference>
<evidence type="ECO:0000313" key="2">
    <source>
        <dbReference type="WBParaSite" id="JU765_v2.g6310.t1"/>
    </source>
</evidence>
<name>A0AC34RGC7_9BILA</name>
<evidence type="ECO:0000313" key="1">
    <source>
        <dbReference type="Proteomes" id="UP000887576"/>
    </source>
</evidence>
<accession>A0AC34RGC7</accession>
<sequence>MLLLLKVVCWQWIFFFFHVFFGSIIAKLDAFDEGLTFQSLSTDANLEKQELLVSYLAAVSQFPKDLFESIQHLSEVDSNETPDTNDTNYFDRLSQCFRTDFEGSMISGALQVAIEEINTNPDLLSNYKLVYLFNNTCGDEKKSTEFFMDHWKKGAKVFIGPEMNCRTEATMAASQNLPIISYKCKDQTVSNKKKYPTFARTVPAETEITKALISLLKHFGWHKFTIIYERHSRNEELHSAIKAAIENENNLLTDEHEERFSIRNVSVVAYPFSEVEKTNVEQIITDTFENTRIYLTFGNVRLFRRILLVMGALGLMDNGEYVLIYLDTDYNWHNVYHAMNNHFFRDTLIEVSESWDRPNSPDRQVVNFSKTALAIIPTPVRLESDKFIDFWEKANNYLVNFGVQKHDTALSIKANRFACYLYDAVMLYAAALNELLMESPPTADYDPISDGRAIIAKVLGRKYTSMQGFDMRINENGDAQGNYTLLSLQPVTPVTNASDPDYYPLDSALMISADFVEDERLPKLRFSSKINWPNEFPPADEPECGFQNEKCHEESDWRFQVVMASLTLGVLTIFLASTAVVYRNRKFEKELSMIWRINPADLEKCVQCYTSTNSLYCMERSRNSLLNNEKEEMSNKRFISRRGVARYKGTVVAIKEMSYTRKTREITRSTKLEMKAMRQLHHDNINSFIGIIIFPMSICVVREFCAKGSLNEILVMTDFKLDELFIASFIQDLLRGMIYLHESEVKVHGNLKSTNCLITSRWALQVADFGLHEIREGQEWDSPELIWESYLWTAPELLRESELVHAIKGTQKGDVYSFGIILHEVMAREGPFHLVEDPNSSAENVVRKVASESMFRPSTAKLTCNNYVIDTMTLCWSEIPEHRPDFRHGVRGKLKPMFDHISGKNIVEYMMDRYLQTLEELVEERTAQLKDEKRRTENLLQRMLPISVANQLIAGKDVEPESFPSVTIYFSDIVGFTTISGQSTPMQVVNFLNKLYTLFDGIIKQYEVYKVETIGDAYMVVAGVPKQNDESFNAEQIGTMALHLLAAVASFKIPHRTEEQLKLRIGIHTGPVVAGVVGKTMPRYCLFGDTVNTASRMETYGDALKIHCSESFRKAVVEEMGFIFEDRGEHEIKGKGKMRTFWLLEKTGQNFTSSDESEFSDDELAPEIFARSSIKVNRGLLASNWSVKTSSLSLQKEAAISTKILKKLVEKAAAMTPSLPRPCETSKKSPKSFRFVKNAPETDCESQISIVTHDNLPLQANSCSSVSSTLASTEQFDFGQRSVHNLNASCGSEFSNFFHPAIRKRSTSLPDAEVLKINHFNPHQSSCTAPSSSFQSPVIAQRKNAMAVNYEGTFDQIIQKKMSYDKPGSAPRKRSLSYGDRTNEAIIAVSDCRERNANSPLITPPAQRKRRFKKSRKSALSLQYNFENDIMAKKPIGHASLRERSPVTSFNRIWRRITMPSEDGLAKDNQTTQLLPKENSVHHPLLSTKHLVADEALTKLIEETDNSTMNGSHED</sequence>
<reference evidence="2" key="1">
    <citation type="submission" date="2022-11" db="UniProtKB">
        <authorList>
            <consortium name="WormBaseParasite"/>
        </authorList>
    </citation>
    <scope>IDENTIFICATION</scope>
</reference>
<protein>
    <submittedName>
        <fullName evidence="2">Guanylate cyclase</fullName>
    </submittedName>
</protein>